<dbReference type="GO" id="GO:0009507">
    <property type="term" value="C:chloroplast"/>
    <property type="evidence" value="ECO:0007669"/>
    <property type="project" value="TreeGrafter"/>
</dbReference>
<name>A0A9D4YZR0_CHLVU</name>
<evidence type="ECO:0000256" key="1">
    <source>
        <dbReference type="ARBA" id="ARBA00004496"/>
    </source>
</evidence>
<dbReference type="AlphaFoldDB" id="A0A9D4YZR0"/>
<keyword evidence="4" id="KW-0132">Cell division</keyword>
<evidence type="ECO:0000256" key="7">
    <source>
        <dbReference type="ARBA" id="ARBA00023210"/>
    </source>
</evidence>
<organism evidence="12 13">
    <name type="scientific">Chlorella vulgaris</name>
    <name type="common">Green alga</name>
    <dbReference type="NCBI Taxonomy" id="3077"/>
    <lineage>
        <taxon>Eukaryota</taxon>
        <taxon>Viridiplantae</taxon>
        <taxon>Chlorophyta</taxon>
        <taxon>core chlorophytes</taxon>
        <taxon>Trebouxiophyceae</taxon>
        <taxon>Chlorellales</taxon>
        <taxon>Chlorellaceae</taxon>
        <taxon>Chlorella clade</taxon>
        <taxon>Chlorella</taxon>
    </lineage>
</organism>
<accession>A0A9D4YZR0</accession>
<sequence length="425" mass="43789">MAAVCTSGRLVAPPCAQRTLQKASRIAGTPLTQRASSSAAPRPAFLHRAVIAASASPSGFATYGPSGGDAAIKVIGCGGGGGNAVNRMISSGLSGVEFWAVNTDAQALENHHALNKLQIGTQLTRGLGTGGKPELGEEAAQESHQEIGTAVQGADMVFITAGMGGGTGTGAAPVVARLSKDLGVLTVGVVTYPFSFEGRRRALQATDGIETLRKNVDTLIVIPNDRLLDVVGESTPLQDAFLLADDVLRQGVQGISDIITIPGLVNVDFADVKAIMQNSGTAMLGVGVSSGKNRAEEAALAATSAPLIERSIERATGIVYNITGGKDLTLQEVNRVSEVVTSLADPSANVIFGAVIDDQYEGEIHVTIIATGFSQTFEDNLWGGKSSAPATPELRVENNGIPPLPSQQARQQAPSSGGLFGGRKW</sequence>
<evidence type="ECO:0000256" key="8">
    <source>
        <dbReference type="ARBA" id="ARBA00023306"/>
    </source>
</evidence>
<evidence type="ECO:0000256" key="6">
    <source>
        <dbReference type="ARBA" id="ARBA00023134"/>
    </source>
</evidence>
<evidence type="ECO:0000256" key="9">
    <source>
        <dbReference type="SAM" id="MobiDB-lite"/>
    </source>
</evidence>
<dbReference type="InterPro" id="IPR045061">
    <property type="entry name" value="FtsZ/CetZ"/>
</dbReference>
<evidence type="ECO:0000259" key="11">
    <source>
        <dbReference type="SMART" id="SM00865"/>
    </source>
</evidence>
<dbReference type="InterPro" id="IPR020805">
    <property type="entry name" value="Cell_div_FtsZ_CS"/>
</dbReference>
<dbReference type="OrthoDB" id="70257at2759"/>
<dbReference type="Pfam" id="PF00091">
    <property type="entry name" value="Tubulin"/>
    <property type="match status" value="1"/>
</dbReference>
<evidence type="ECO:0000313" key="13">
    <source>
        <dbReference type="Proteomes" id="UP001055712"/>
    </source>
</evidence>
<feature type="domain" description="Tubulin/FtsZ GTPase" evidence="10">
    <location>
        <begin position="71"/>
        <end position="263"/>
    </location>
</feature>
<dbReference type="PRINTS" id="PR00423">
    <property type="entry name" value="CELLDVISFTSZ"/>
</dbReference>
<dbReference type="Pfam" id="PF12327">
    <property type="entry name" value="FtsZ_C"/>
    <property type="match status" value="1"/>
</dbReference>
<keyword evidence="7" id="KW-0717">Septation</keyword>
<feature type="compositionally biased region" description="Low complexity" evidence="9">
    <location>
        <begin position="406"/>
        <end position="416"/>
    </location>
</feature>
<dbReference type="Gene3D" id="3.30.1330.20">
    <property type="entry name" value="Tubulin/FtsZ, C-terminal domain"/>
    <property type="match status" value="1"/>
</dbReference>
<dbReference type="Gene3D" id="3.40.50.1440">
    <property type="entry name" value="Tubulin/FtsZ, GTPase domain"/>
    <property type="match status" value="1"/>
</dbReference>
<dbReference type="InterPro" id="IPR008280">
    <property type="entry name" value="Tub_FtsZ_C"/>
</dbReference>
<dbReference type="PANTHER" id="PTHR30314">
    <property type="entry name" value="CELL DIVISION PROTEIN FTSZ-RELATED"/>
    <property type="match status" value="1"/>
</dbReference>
<keyword evidence="13" id="KW-1185">Reference proteome</keyword>
<evidence type="ECO:0000313" key="12">
    <source>
        <dbReference type="EMBL" id="KAI3434889.1"/>
    </source>
</evidence>
<dbReference type="InterPro" id="IPR000158">
    <property type="entry name" value="Cell_div_FtsZ"/>
</dbReference>
<keyword evidence="3" id="KW-0963">Cytoplasm</keyword>
<keyword evidence="8" id="KW-0131">Cell cycle</keyword>
<evidence type="ECO:0000256" key="2">
    <source>
        <dbReference type="ARBA" id="ARBA00009690"/>
    </source>
</evidence>
<dbReference type="GO" id="GO:0003924">
    <property type="term" value="F:GTPase activity"/>
    <property type="evidence" value="ECO:0007669"/>
    <property type="project" value="InterPro"/>
</dbReference>
<dbReference type="PROSITE" id="PS01134">
    <property type="entry name" value="FTSZ_1"/>
    <property type="match status" value="1"/>
</dbReference>
<comment type="subcellular location">
    <subcellularLocation>
        <location evidence="1">Cytoplasm</location>
    </subcellularLocation>
</comment>
<dbReference type="CDD" id="cd02201">
    <property type="entry name" value="FtsZ_type1"/>
    <property type="match status" value="1"/>
</dbReference>
<evidence type="ECO:0000256" key="3">
    <source>
        <dbReference type="ARBA" id="ARBA00022490"/>
    </source>
</evidence>
<dbReference type="FunFam" id="3.40.50.1440:FF:000023">
    <property type="entry name" value="Cell division protein FtsZ"/>
    <property type="match status" value="1"/>
</dbReference>
<dbReference type="FunFam" id="3.30.1330.20:FF:000010">
    <property type="entry name" value="Cell division protein FtsZ 1, chloroplastic"/>
    <property type="match status" value="1"/>
</dbReference>
<proteinExistence type="inferred from homology"/>
<feature type="domain" description="Tubulin/FtsZ 2-layer sandwich" evidence="11">
    <location>
        <begin position="265"/>
        <end position="382"/>
    </location>
</feature>
<dbReference type="InterPro" id="IPR036525">
    <property type="entry name" value="Tubulin/FtsZ_GTPase_sf"/>
</dbReference>
<dbReference type="InterPro" id="IPR003008">
    <property type="entry name" value="Tubulin_FtsZ_GTPase"/>
</dbReference>
<comment type="caution">
    <text evidence="12">The sequence shown here is derived from an EMBL/GenBank/DDBJ whole genome shotgun (WGS) entry which is preliminary data.</text>
</comment>
<dbReference type="GO" id="GO:0032153">
    <property type="term" value="C:cell division site"/>
    <property type="evidence" value="ECO:0007669"/>
    <property type="project" value="TreeGrafter"/>
</dbReference>
<dbReference type="NCBIfam" id="TIGR00065">
    <property type="entry name" value="ftsZ"/>
    <property type="match status" value="1"/>
</dbReference>
<dbReference type="PROSITE" id="PS01135">
    <property type="entry name" value="FTSZ_2"/>
    <property type="match status" value="1"/>
</dbReference>
<comment type="similarity">
    <text evidence="2">Belongs to the FtsZ family.</text>
</comment>
<dbReference type="SUPFAM" id="SSF55307">
    <property type="entry name" value="Tubulin C-terminal domain-like"/>
    <property type="match status" value="1"/>
</dbReference>
<evidence type="ECO:0000259" key="10">
    <source>
        <dbReference type="SMART" id="SM00864"/>
    </source>
</evidence>
<evidence type="ECO:0000256" key="5">
    <source>
        <dbReference type="ARBA" id="ARBA00022741"/>
    </source>
</evidence>
<keyword evidence="5" id="KW-0547">Nucleotide-binding</keyword>
<feature type="region of interest" description="Disordered" evidence="9">
    <location>
        <begin position="384"/>
        <end position="425"/>
    </location>
</feature>
<reference evidence="12" key="1">
    <citation type="journal article" date="2019" name="Plant J.">
        <title>Chlorella vulgaris genome assembly and annotation reveals the molecular basis for metabolic acclimation to high light conditions.</title>
        <authorList>
            <person name="Cecchin M."/>
            <person name="Marcolungo L."/>
            <person name="Rossato M."/>
            <person name="Girolomoni L."/>
            <person name="Cosentino E."/>
            <person name="Cuine S."/>
            <person name="Li-Beisson Y."/>
            <person name="Delledonne M."/>
            <person name="Ballottari M."/>
        </authorList>
    </citation>
    <scope>NUCLEOTIDE SEQUENCE</scope>
    <source>
        <strain evidence="12">211/11P</strain>
    </source>
</reference>
<dbReference type="SMART" id="SM00865">
    <property type="entry name" value="Tubulin_C"/>
    <property type="match status" value="1"/>
</dbReference>
<dbReference type="HAMAP" id="MF_00909">
    <property type="entry name" value="FtsZ"/>
    <property type="match status" value="1"/>
</dbReference>
<dbReference type="SUPFAM" id="SSF52490">
    <property type="entry name" value="Tubulin nucleotide-binding domain-like"/>
    <property type="match status" value="1"/>
</dbReference>
<evidence type="ECO:0000256" key="4">
    <source>
        <dbReference type="ARBA" id="ARBA00022618"/>
    </source>
</evidence>
<dbReference type="Proteomes" id="UP001055712">
    <property type="component" value="Unassembled WGS sequence"/>
</dbReference>
<dbReference type="InterPro" id="IPR024757">
    <property type="entry name" value="FtsZ_C"/>
</dbReference>
<dbReference type="InterPro" id="IPR018316">
    <property type="entry name" value="Tubulin/FtsZ_2-layer-sand-dom"/>
</dbReference>
<dbReference type="PANTHER" id="PTHR30314:SF23">
    <property type="entry name" value="PLASTID DIVISION PROTEIN FTSZ"/>
    <property type="match status" value="1"/>
</dbReference>
<dbReference type="EMBL" id="SIDB01000003">
    <property type="protein sequence ID" value="KAI3434889.1"/>
    <property type="molecule type" value="Genomic_DNA"/>
</dbReference>
<dbReference type="GO" id="GO:0051301">
    <property type="term" value="P:cell division"/>
    <property type="evidence" value="ECO:0007669"/>
    <property type="project" value="UniProtKB-KW"/>
</dbReference>
<dbReference type="SMART" id="SM00864">
    <property type="entry name" value="Tubulin"/>
    <property type="match status" value="1"/>
</dbReference>
<protein>
    <submittedName>
        <fullName evidence="12">Uncharacterized protein</fullName>
    </submittedName>
</protein>
<keyword evidence="6" id="KW-0342">GTP-binding</keyword>
<dbReference type="InterPro" id="IPR037103">
    <property type="entry name" value="Tubulin/FtsZ-like_C"/>
</dbReference>
<dbReference type="GO" id="GO:0010020">
    <property type="term" value="P:chloroplast fission"/>
    <property type="evidence" value="ECO:0007669"/>
    <property type="project" value="TreeGrafter"/>
</dbReference>
<dbReference type="GO" id="GO:0005525">
    <property type="term" value="F:GTP binding"/>
    <property type="evidence" value="ECO:0007669"/>
    <property type="project" value="UniProtKB-KW"/>
</dbReference>
<reference evidence="12" key="2">
    <citation type="submission" date="2020-11" db="EMBL/GenBank/DDBJ databases">
        <authorList>
            <person name="Cecchin M."/>
            <person name="Marcolungo L."/>
            <person name="Rossato M."/>
            <person name="Girolomoni L."/>
            <person name="Cosentino E."/>
            <person name="Cuine S."/>
            <person name="Li-Beisson Y."/>
            <person name="Delledonne M."/>
            <person name="Ballottari M."/>
        </authorList>
    </citation>
    <scope>NUCLEOTIDE SEQUENCE</scope>
    <source>
        <strain evidence="12">211/11P</strain>
        <tissue evidence="12">Whole cell</tissue>
    </source>
</reference>
<gene>
    <name evidence="12" type="ORF">D9Q98_002943</name>
</gene>